<feature type="compositionally biased region" description="Polar residues" evidence="2">
    <location>
        <begin position="1194"/>
        <end position="1207"/>
    </location>
</feature>
<feature type="compositionally biased region" description="Basic and acidic residues" evidence="2">
    <location>
        <begin position="1647"/>
        <end position="1666"/>
    </location>
</feature>
<feature type="compositionally biased region" description="Polar residues" evidence="2">
    <location>
        <begin position="571"/>
        <end position="580"/>
    </location>
</feature>
<feature type="compositionally biased region" description="Polar residues" evidence="2">
    <location>
        <begin position="1513"/>
        <end position="1523"/>
    </location>
</feature>
<feature type="region of interest" description="Disordered" evidence="2">
    <location>
        <begin position="1462"/>
        <end position="1741"/>
    </location>
</feature>
<dbReference type="GO" id="GO:0032982">
    <property type="term" value="C:myosin filament"/>
    <property type="evidence" value="ECO:0007669"/>
    <property type="project" value="TreeGrafter"/>
</dbReference>
<dbReference type="EMBL" id="LJSK01000027">
    <property type="protein sequence ID" value="KPI89257.1"/>
    <property type="molecule type" value="Genomic_DNA"/>
</dbReference>
<reference evidence="3 4" key="1">
    <citation type="journal article" date="2015" name="PLoS Pathog.">
        <title>Leptomonas seymouri: Adaptations to the Dixenous Life Cycle Analyzed by Genome Sequencing, Transcriptome Profiling and Co-infection with Leishmania donovani.</title>
        <authorList>
            <person name="Kraeva N."/>
            <person name="Butenko A."/>
            <person name="Hlavacova J."/>
            <person name="Kostygov A."/>
            <person name="Myskova J."/>
            <person name="Grybchuk D."/>
            <person name="Lestinova T."/>
            <person name="Votypka J."/>
            <person name="Volf P."/>
            <person name="Opperdoes F."/>
            <person name="Flegontov P."/>
            <person name="Lukes J."/>
            <person name="Yurchenko V."/>
        </authorList>
    </citation>
    <scope>NUCLEOTIDE SEQUENCE [LARGE SCALE GENOMIC DNA]</scope>
    <source>
        <strain evidence="3 4">ATCC 30220</strain>
    </source>
</reference>
<feature type="compositionally biased region" description="Basic and acidic residues" evidence="2">
    <location>
        <begin position="531"/>
        <end position="540"/>
    </location>
</feature>
<protein>
    <submittedName>
        <fullName evidence="3">Uncharacterized protein</fullName>
    </submittedName>
</protein>
<evidence type="ECO:0000313" key="3">
    <source>
        <dbReference type="EMBL" id="KPI89257.1"/>
    </source>
</evidence>
<feature type="compositionally biased region" description="Polar residues" evidence="2">
    <location>
        <begin position="837"/>
        <end position="857"/>
    </location>
</feature>
<dbReference type="PANTHER" id="PTHR45615:SF40">
    <property type="entry name" value="MYOSIN HEAVY CHAIN, NON-MUSCLE"/>
    <property type="match status" value="1"/>
</dbReference>
<feature type="compositionally biased region" description="Low complexity" evidence="2">
    <location>
        <begin position="972"/>
        <end position="992"/>
    </location>
</feature>
<dbReference type="OMA" id="VRKREYA"/>
<feature type="coiled-coil region" evidence="1">
    <location>
        <begin position="174"/>
        <end position="267"/>
    </location>
</feature>
<evidence type="ECO:0000256" key="1">
    <source>
        <dbReference type="SAM" id="Coils"/>
    </source>
</evidence>
<feature type="compositionally biased region" description="Polar residues" evidence="2">
    <location>
        <begin position="914"/>
        <end position="923"/>
    </location>
</feature>
<feature type="compositionally biased region" description="Polar residues" evidence="2">
    <location>
        <begin position="1116"/>
        <end position="1125"/>
    </location>
</feature>
<feature type="compositionally biased region" description="Basic and acidic residues" evidence="2">
    <location>
        <begin position="859"/>
        <end position="884"/>
    </location>
</feature>
<feature type="region of interest" description="Disordered" evidence="2">
    <location>
        <begin position="941"/>
        <end position="992"/>
    </location>
</feature>
<feature type="compositionally biased region" description="Polar residues" evidence="2">
    <location>
        <begin position="590"/>
        <end position="607"/>
    </location>
</feature>
<feature type="region of interest" description="Disordered" evidence="2">
    <location>
        <begin position="1386"/>
        <end position="1408"/>
    </location>
</feature>
<feature type="region of interest" description="Disordered" evidence="2">
    <location>
        <begin position="811"/>
        <end position="927"/>
    </location>
</feature>
<feature type="region of interest" description="Disordered" evidence="2">
    <location>
        <begin position="531"/>
        <end position="618"/>
    </location>
</feature>
<feature type="compositionally biased region" description="Low complexity" evidence="2">
    <location>
        <begin position="744"/>
        <end position="765"/>
    </location>
</feature>
<feature type="compositionally biased region" description="Polar residues" evidence="2">
    <location>
        <begin position="1717"/>
        <end position="1729"/>
    </location>
</feature>
<dbReference type="GO" id="GO:0016460">
    <property type="term" value="C:myosin II complex"/>
    <property type="evidence" value="ECO:0007669"/>
    <property type="project" value="TreeGrafter"/>
</dbReference>
<evidence type="ECO:0000313" key="4">
    <source>
        <dbReference type="Proteomes" id="UP000038009"/>
    </source>
</evidence>
<name>A0A0N0P895_LEPSE</name>
<feature type="compositionally biased region" description="Polar residues" evidence="2">
    <location>
        <begin position="1576"/>
        <end position="1588"/>
    </location>
</feature>
<proteinExistence type="predicted"/>
<accession>A0A0N0P895</accession>
<feature type="compositionally biased region" description="Low complexity" evidence="2">
    <location>
        <begin position="886"/>
        <end position="898"/>
    </location>
</feature>
<feature type="compositionally biased region" description="Basic and acidic residues" evidence="2">
    <location>
        <begin position="1548"/>
        <end position="1557"/>
    </location>
</feature>
<sequence>MSNEAYTSISNRVMSLEDIIRQQEQTIGAVLHRLRDVEQYAASEARNREQAQQQLFQVLGERGGSSAEAAQRMQGILQSQNERLGALQADMQGQAAALRGLDEKYDVALRGLEQRMQSDIGGVHQRAQASEAASMEAVRNIQAQLQGVSNATQAVDTRSRDDLLAVQQQLSGELAAQRLRTDNLENAIRDALRDMHGSLTAEFRSADTQHRAELDGAIQRVNRSLEALDERTRADMNQLHTVEQGDMNELGRRIEDLERNLREMLQASANGLATEVAQVAQHSQNLDRRQAAAHQTLLQELAKHDGQLESVDLNWRASVTELNAVVRESVAAAQQQAAAGDQALQRQLKSLEDRFTAAAETLTRSLSDVGHSIQENCVKPLNETQRALSAQSQRLSRVADEYATMQDSLKTFTSRVDQDASQFKQVVEAAMRALYADLLDRINITSASITMQPNPEAFRAELRRAMKTQWEDAKSVFLSQRSLNDIQAQLAALESAVRVELCALAERNSATQRSVDVIRVAQERAGWAVAHTRDTEKAGASHEAASGLPSPTGARATSTMAQALTPVEAVTSRSPVSSTAPPLPQANPIRFSSSLPTNRVQGSASRDSQGDDLLPLPLPPIQAFTLEQLQQSPSQPLPMVKEIDKDTNEEKQRDRDDVLRQQREKDISDLRASLNRLRLAQAQETDKESTVMQVRMEDGASGRDAVDAAAARVNGALREAQQAASRAGWALHDAKSAASEAGTSVQEAKSAAAQANNSSREARSAAAEAAESVKVSEAVQNETLRMANKLQLALERVGKIEETLQQRLMELNTKRRGSDARSTAGSADEVRLDSRVSAATGTAQRVSSLSGGISSAEGTAKRKAAEREESRLHGEEVEPPHERPVSTTTTTTALTSSLPKQGSRPPSALLQGAASKSPSSSENLIEVPGISKGEVFIVRQGKTDRTTPASVRQKPSQRDPPLLTPTPLNGSTAAAPTKPATPSDSDSSLPLLLRGSGQSEVLLPTNQFVRKREYNKFKDFTKQEIDAIWVELLNGRRNQGMPKEEVQLCISQNREQLLNTILQIVQRQEDETLGLLSNIKAQLMDVRNDMATTREVKVFPMDNGKHLEEVMRAISGNPSKASTDLVTHAPDPTSTSSMDAEASIKEESPPSTQQPVASCTPERPTTLLPISHDSGLVTPPSARMRPSSKRDTDTGTSSEQSTTPLIPQIISQVVHRHSSQPNKEKIAEVVIAGSGSFYPPQSVSNPQCSQSASAPHLEATLRGSLHSNLYAVEAPVDPSMVAPASRPAEPESAVSKYYPTGVALPLVGISPTEESGPSSANLSTARRLSLEPLKAPDLTPRYYIVPSYSSADVPPRGAVPRMYQEQEEDLIAAQMRYLREGRSLRNPVGSTTHLSPLRGVGSNNSNVHLSPLRLEAGELGGSLATREQPQGPSRKILKGGAKLYDSLPPRYPFPLHSTPVMALDSNRDTGSAPALPDAFTDRFEPLSPQDSSSLHYASVADQRPPRQRVQPRSSKSASSTLTHRANDPKKSHGQSNNRLASAPSCHSGRREGEKTRQETQQSGRADTPVRGPSTDAVRTSVTPSNESPSVRVLPSKDLIHIGPYNPPRDESGGHLWQQQGREEDGKRVVVANTNRMGNPTSPSSLQRHADHNPHVYAPHGERDLGGRHNSSQLLDASPLPLPSPEHGSRDSTSASGYRSSAAPVTPVRVLDAPVTVSGGSAKNPNSTAAAGNHIYRGSKAL</sequence>
<dbReference type="GO" id="GO:0000146">
    <property type="term" value="F:microfilament motor activity"/>
    <property type="evidence" value="ECO:0007669"/>
    <property type="project" value="TreeGrafter"/>
</dbReference>
<feature type="compositionally biased region" description="Polar residues" evidence="2">
    <location>
        <begin position="1631"/>
        <end position="1646"/>
    </location>
</feature>
<comment type="caution">
    <text evidence="3">The sequence shown here is derived from an EMBL/GenBank/DDBJ whole genome shotgun (WGS) entry which is preliminary data.</text>
</comment>
<dbReference type="VEuPathDB" id="TriTrypDB:Lsey_0027_0080"/>
<feature type="region of interest" description="Disordered" evidence="2">
    <location>
        <begin position="630"/>
        <end position="664"/>
    </location>
</feature>
<dbReference type="PANTHER" id="PTHR45615">
    <property type="entry name" value="MYOSIN HEAVY CHAIN, NON-MUSCLE"/>
    <property type="match status" value="1"/>
</dbReference>
<gene>
    <name evidence="3" type="ORF">ABL78_1590</name>
</gene>
<dbReference type="OrthoDB" id="266868at2759"/>
<keyword evidence="4" id="KW-1185">Reference proteome</keyword>
<evidence type="ECO:0000256" key="2">
    <source>
        <dbReference type="SAM" id="MobiDB-lite"/>
    </source>
</evidence>
<dbReference type="Proteomes" id="UP000038009">
    <property type="component" value="Unassembled WGS sequence"/>
</dbReference>
<feature type="compositionally biased region" description="Basic and acidic residues" evidence="2">
    <location>
        <begin position="641"/>
        <end position="664"/>
    </location>
</feature>
<dbReference type="GO" id="GO:0051015">
    <property type="term" value="F:actin filament binding"/>
    <property type="evidence" value="ECO:0007669"/>
    <property type="project" value="TreeGrafter"/>
</dbReference>
<keyword evidence="1" id="KW-0175">Coiled coil</keyword>
<feature type="region of interest" description="Disordered" evidence="2">
    <location>
        <begin position="1116"/>
        <end position="1207"/>
    </location>
</feature>
<dbReference type="GO" id="GO:0005737">
    <property type="term" value="C:cytoplasm"/>
    <property type="evidence" value="ECO:0007669"/>
    <property type="project" value="TreeGrafter"/>
</dbReference>
<feature type="region of interest" description="Disordered" evidence="2">
    <location>
        <begin position="738"/>
        <end position="765"/>
    </location>
</feature>
<dbReference type="SUPFAM" id="SSF58113">
    <property type="entry name" value="Apolipoprotein A-I"/>
    <property type="match status" value="1"/>
</dbReference>
<organism evidence="3 4">
    <name type="scientific">Leptomonas seymouri</name>
    <dbReference type="NCBI Taxonomy" id="5684"/>
    <lineage>
        <taxon>Eukaryota</taxon>
        <taxon>Discoba</taxon>
        <taxon>Euglenozoa</taxon>
        <taxon>Kinetoplastea</taxon>
        <taxon>Metakinetoplastina</taxon>
        <taxon>Trypanosomatida</taxon>
        <taxon>Trypanosomatidae</taxon>
        <taxon>Leishmaniinae</taxon>
        <taxon>Leptomonas</taxon>
    </lineage>
</organism>